<dbReference type="Proteomes" id="UP001501742">
    <property type="component" value="Unassembled WGS sequence"/>
</dbReference>
<reference evidence="2 3" key="1">
    <citation type="journal article" date="2019" name="Int. J. Syst. Evol. Microbiol.">
        <title>The Global Catalogue of Microorganisms (GCM) 10K type strain sequencing project: providing services to taxonomists for standard genome sequencing and annotation.</title>
        <authorList>
            <consortium name="The Broad Institute Genomics Platform"/>
            <consortium name="The Broad Institute Genome Sequencing Center for Infectious Disease"/>
            <person name="Wu L."/>
            <person name="Ma J."/>
        </authorList>
    </citation>
    <scope>NUCLEOTIDE SEQUENCE [LARGE SCALE GENOMIC DNA]</scope>
    <source>
        <strain evidence="2 3">JCM 12140</strain>
    </source>
</reference>
<proteinExistence type="predicted"/>
<keyword evidence="1" id="KW-0812">Transmembrane</keyword>
<organism evidence="2 3">
    <name type="scientific">Curtobacterium herbarum</name>
    <dbReference type="NCBI Taxonomy" id="150122"/>
    <lineage>
        <taxon>Bacteria</taxon>
        <taxon>Bacillati</taxon>
        <taxon>Actinomycetota</taxon>
        <taxon>Actinomycetes</taxon>
        <taxon>Micrococcales</taxon>
        <taxon>Microbacteriaceae</taxon>
        <taxon>Curtobacterium</taxon>
    </lineage>
</organism>
<accession>A0ABN1Z8F9</accession>
<keyword evidence="1" id="KW-1133">Transmembrane helix</keyword>
<comment type="caution">
    <text evidence="2">The sequence shown here is derived from an EMBL/GenBank/DDBJ whole genome shotgun (WGS) entry which is preliminary data.</text>
</comment>
<evidence type="ECO:0000256" key="1">
    <source>
        <dbReference type="SAM" id="Phobius"/>
    </source>
</evidence>
<dbReference type="EMBL" id="BAAAJX010000002">
    <property type="protein sequence ID" value="GAA1491849.1"/>
    <property type="molecule type" value="Genomic_DNA"/>
</dbReference>
<evidence type="ECO:0000313" key="2">
    <source>
        <dbReference type="EMBL" id="GAA1491849.1"/>
    </source>
</evidence>
<protein>
    <submittedName>
        <fullName evidence="2">Uncharacterized protein</fullName>
    </submittedName>
</protein>
<keyword evidence="3" id="KW-1185">Reference proteome</keyword>
<feature type="transmembrane region" description="Helical" evidence="1">
    <location>
        <begin position="163"/>
        <end position="185"/>
    </location>
</feature>
<feature type="transmembrane region" description="Helical" evidence="1">
    <location>
        <begin position="135"/>
        <end position="157"/>
    </location>
</feature>
<name>A0ABN1Z8F9_9MICO</name>
<gene>
    <name evidence="2" type="ORF">GCM10009627_01950</name>
</gene>
<sequence>MAGSMGDDDVAILNGRPTMALRKSLLVLVSSIALFISAVGASPASASTIEGVSSPAAALLPDVVLADGSVYAVPTQAAAQLERARQQLSASDPVLFAEVERTYEQTVRALQADSASTAAVVLAPKRACVTVTKSAVIAFAWVVIGYGSLLAAVGGFLDLTIVGLPAGAVLNAIGIGDVFVGTVLLDRANRIKWSSKRVCI</sequence>
<evidence type="ECO:0000313" key="3">
    <source>
        <dbReference type="Proteomes" id="UP001501742"/>
    </source>
</evidence>
<keyword evidence="1" id="KW-0472">Membrane</keyword>